<dbReference type="RefSeq" id="WP_078768645.1">
    <property type="nucleotide sequence ID" value="NZ_FUWW01000011.1"/>
</dbReference>
<dbReference type="InterPro" id="IPR043133">
    <property type="entry name" value="GTP-CH-I_C/QueF"/>
</dbReference>
<dbReference type="STRING" id="290054.SAMN02745114_01168"/>
<dbReference type="NCBIfam" id="TIGR00525">
    <property type="entry name" value="folB"/>
    <property type="match status" value="1"/>
</dbReference>
<comment type="function">
    <text evidence="6">Catalyzes the conversion of 7,8-dihydroneopterin to 6-hydroxymethyl-7,8-dihydropterin.</text>
</comment>
<evidence type="ECO:0000256" key="1">
    <source>
        <dbReference type="ARBA" id="ARBA00001353"/>
    </source>
</evidence>
<evidence type="ECO:0000256" key="5">
    <source>
        <dbReference type="ARBA" id="ARBA00023239"/>
    </source>
</evidence>
<keyword evidence="4 6" id="KW-0289">Folate biosynthesis</keyword>
<accession>A0A1T4M7U1</accession>
<dbReference type="PANTHER" id="PTHR42844">
    <property type="entry name" value="DIHYDRONEOPTERIN ALDOLASE 1-RELATED"/>
    <property type="match status" value="1"/>
</dbReference>
<reference evidence="8 9" key="1">
    <citation type="submission" date="2017-02" db="EMBL/GenBank/DDBJ databases">
        <authorList>
            <person name="Peterson S.W."/>
        </authorList>
    </citation>
    <scope>NUCLEOTIDE SEQUENCE [LARGE SCALE GENOMIC DNA]</scope>
    <source>
        <strain evidence="8 9">ATCC 51222</strain>
    </source>
</reference>
<dbReference type="NCBIfam" id="TIGR00526">
    <property type="entry name" value="folB_dom"/>
    <property type="match status" value="1"/>
</dbReference>
<evidence type="ECO:0000313" key="8">
    <source>
        <dbReference type="EMBL" id="SJZ62858.1"/>
    </source>
</evidence>
<proteinExistence type="inferred from homology"/>
<name>A0A1T4M7U1_9FIRM</name>
<comment type="similarity">
    <text evidence="3 6">Belongs to the DHNA family.</text>
</comment>
<dbReference type="SMART" id="SM00905">
    <property type="entry name" value="FolB"/>
    <property type="match status" value="1"/>
</dbReference>
<dbReference type="InterPro" id="IPR006156">
    <property type="entry name" value="Dihydroneopterin_aldolase"/>
</dbReference>
<evidence type="ECO:0000256" key="2">
    <source>
        <dbReference type="ARBA" id="ARBA00005013"/>
    </source>
</evidence>
<evidence type="ECO:0000256" key="4">
    <source>
        <dbReference type="ARBA" id="ARBA00022909"/>
    </source>
</evidence>
<dbReference type="PANTHER" id="PTHR42844:SF1">
    <property type="entry name" value="DIHYDRONEOPTERIN ALDOLASE 1-RELATED"/>
    <property type="match status" value="1"/>
</dbReference>
<comment type="catalytic activity">
    <reaction evidence="1 6">
        <text>7,8-dihydroneopterin = 6-hydroxymethyl-7,8-dihydropterin + glycolaldehyde</text>
        <dbReference type="Rhea" id="RHEA:10540"/>
        <dbReference type="ChEBI" id="CHEBI:17001"/>
        <dbReference type="ChEBI" id="CHEBI:17071"/>
        <dbReference type="ChEBI" id="CHEBI:44841"/>
        <dbReference type="EC" id="4.1.2.25"/>
    </reaction>
</comment>
<dbReference type="EMBL" id="FUWW01000011">
    <property type="protein sequence ID" value="SJZ62858.1"/>
    <property type="molecule type" value="Genomic_DNA"/>
</dbReference>
<dbReference type="Gene3D" id="3.30.1130.10">
    <property type="match status" value="1"/>
</dbReference>
<dbReference type="AlphaFoldDB" id="A0A1T4M7U1"/>
<feature type="domain" description="Dihydroneopterin aldolase/epimerase" evidence="7">
    <location>
        <begin position="4"/>
        <end position="117"/>
    </location>
</feature>
<organism evidence="8 9">
    <name type="scientific">Eubacterium coprostanoligenes</name>
    <dbReference type="NCBI Taxonomy" id="290054"/>
    <lineage>
        <taxon>Bacteria</taxon>
        <taxon>Bacillati</taxon>
        <taxon>Bacillota</taxon>
        <taxon>Clostridia</taxon>
        <taxon>Eubacteriales</taxon>
        <taxon>Eubacteriaceae</taxon>
        <taxon>Eubacterium</taxon>
    </lineage>
</organism>
<dbReference type="UniPathway" id="UPA00077">
    <property type="reaction ID" value="UER00154"/>
</dbReference>
<dbReference type="InterPro" id="IPR006157">
    <property type="entry name" value="FolB_dom"/>
</dbReference>
<comment type="pathway">
    <text evidence="2 6">Cofactor biosynthesis; tetrahydrofolate biosynthesis; 2-amino-4-hydroxy-6-hydroxymethyl-7,8-dihydropteridine diphosphate from 7,8-dihydroneopterin triphosphate: step 3/4.</text>
</comment>
<keyword evidence="5 6" id="KW-0456">Lyase</keyword>
<dbReference type="CDD" id="cd00534">
    <property type="entry name" value="DHNA_DHNTPE"/>
    <property type="match status" value="1"/>
</dbReference>
<dbReference type="Pfam" id="PF02152">
    <property type="entry name" value="FolB"/>
    <property type="match status" value="1"/>
</dbReference>
<sequence>MDKISIKGLKLFAYHGVNPEEKENGQNFVIDLDYYVNINKACQMDSLDDTVSYAKVVKTIRRVFTAEKYDLIERAAQVIADSVLDEFEDIFKVEVTLKKPEAPISADFDYVAVSITRER</sequence>
<evidence type="ECO:0000313" key="9">
    <source>
        <dbReference type="Proteomes" id="UP000190657"/>
    </source>
</evidence>
<evidence type="ECO:0000256" key="3">
    <source>
        <dbReference type="ARBA" id="ARBA00005708"/>
    </source>
</evidence>
<dbReference type="GO" id="GO:0046654">
    <property type="term" value="P:tetrahydrofolate biosynthetic process"/>
    <property type="evidence" value="ECO:0007669"/>
    <property type="project" value="UniProtKB-UniRule"/>
</dbReference>
<dbReference type="SUPFAM" id="SSF55620">
    <property type="entry name" value="Tetrahydrobiopterin biosynthesis enzymes-like"/>
    <property type="match status" value="1"/>
</dbReference>
<dbReference type="GO" id="GO:0005737">
    <property type="term" value="C:cytoplasm"/>
    <property type="evidence" value="ECO:0007669"/>
    <property type="project" value="TreeGrafter"/>
</dbReference>
<evidence type="ECO:0000259" key="7">
    <source>
        <dbReference type="SMART" id="SM00905"/>
    </source>
</evidence>
<dbReference type="GO" id="GO:0004150">
    <property type="term" value="F:dihydroneopterin aldolase activity"/>
    <property type="evidence" value="ECO:0007669"/>
    <property type="project" value="UniProtKB-UniRule"/>
</dbReference>
<keyword evidence="9" id="KW-1185">Reference proteome</keyword>
<dbReference type="Proteomes" id="UP000190657">
    <property type="component" value="Unassembled WGS sequence"/>
</dbReference>
<dbReference type="FunFam" id="3.30.1130.10:FF:000003">
    <property type="entry name" value="7,8-dihydroneopterin aldolase"/>
    <property type="match status" value="1"/>
</dbReference>
<evidence type="ECO:0000256" key="6">
    <source>
        <dbReference type="RuleBase" id="RU362079"/>
    </source>
</evidence>
<dbReference type="EC" id="4.1.2.25" evidence="6"/>
<protein>
    <recommendedName>
        <fullName evidence="6">7,8-dihydroneopterin aldolase</fullName>
        <ecNumber evidence="6">4.1.2.25</ecNumber>
    </recommendedName>
</protein>
<dbReference type="OrthoDB" id="9808041at2"/>
<gene>
    <name evidence="8" type="ORF">SAMN02745114_01168</name>
</gene>
<dbReference type="GO" id="GO:0046656">
    <property type="term" value="P:folic acid biosynthetic process"/>
    <property type="evidence" value="ECO:0007669"/>
    <property type="project" value="UniProtKB-UniRule"/>
</dbReference>